<proteinExistence type="predicted"/>
<dbReference type="EMBL" id="JAJSOW010000105">
    <property type="protein sequence ID" value="KAI9165751.1"/>
    <property type="molecule type" value="Genomic_DNA"/>
</dbReference>
<evidence type="ECO:0000313" key="3">
    <source>
        <dbReference type="Proteomes" id="UP001064489"/>
    </source>
</evidence>
<evidence type="ECO:0000313" key="2">
    <source>
        <dbReference type="EMBL" id="KAI9165751.1"/>
    </source>
</evidence>
<accession>A0AAD5NKG4</accession>
<feature type="region of interest" description="Disordered" evidence="1">
    <location>
        <begin position="33"/>
        <end position="59"/>
    </location>
</feature>
<comment type="caution">
    <text evidence="2">The sequence shown here is derived from an EMBL/GenBank/DDBJ whole genome shotgun (WGS) entry which is preliminary data.</text>
</comment>
<reference evidence="2" key="1">
    <citation type="journal article" date="2022" name="Plant J.">
        <title>Strategies of tolerance reflected in two North American maple genomes.</title>
        <authorList>
            <person name="McEvoy S.L."/>
            <person name="Sezen U.U."/>
            <person name="Trouern-Trend A."/>
            <person name="McMahon S.M."/>
            <person name="Schaberg P.G."/>
            <person name="Yang J."/>
            <person name="Wegrzyn J.L."/>
            <person name="Swenson N.G."/>
        </authorList>
    </citation>
    <scope>NUCLEOTIDE SEQUENCE</scope>
    <source>
        <strain evidence="2">91603</strain>
    </source>
</reference>
<evidence type="ECO:0000256" key="1">
    <source>
        <dbReference type="SAM" id="MobiDB-lite"/>
    </source>
</evidence>
<organism evidence="2 3">
    <name type="scientific">Acer negundo</name>
    <name type="common">Box elder</name>
    <dbReference type="NCBI Taxonomy" id="4023"/>
    <lineage>
        <taxon>Eukaryota</taxon>
        <taxon>Viridiplantae</taxon>
        <taxon>Streptophyta</taxon>
        <taxon>Embryophyta</taxon>
        <taxon>Tracheophyta</taxon>
        <taxon>Spermatophyta</taxon>
        <taxon>Magnoliopsida</taxon>
        <taxon>eudicotyledons</taxon>
        <taxon>Gunneridae</taxon>
        <taxon>Pentapetalae</taxon>
        <taxon>rosids</taxon>
        <taxon>malvids</taxon>
        <taxon>Sapindales</taxon>
        <taxon>Sapindaceae</taxon>
        <taxon>Hippocastanoideae</taxon>
        <taxon>Acereae</taxon>
        <taxon>Acer</taxon>
    </lineage>
</organism>
<reference evidence="2" key="2">
    <citation type="submission" date="2023-02" db="EMBL/GenBank/DDBJ databases">
        <authorList>
            <person name="Swenson N.G."/>
            <person name="Wegrzyn J.L."/>
            <person name="Mcevoy S.L."/>
        </authorList>
    </citation>
    <scope>NUCLEOTIDE SEQUENCE</scope>
    <source>
        <strain evidence="2">91603</strain>
        <tissue evidence="2">Leaf</tissue>
    </source>
</reference>
<sequence length="173" mass="19929">MRECIEEGEERDVITEANLRLNVWLRTVSPPKRVHHRSNRDDLRPWNKQAGNSGSLNGKFRSRRFEDKWKVKETVAEEKDSGDQWRNMCQSTTTKKAVESTGPKNRGEETREKLKRIDKVRKCEEGVVVDVDSSNRKKNKSVPQMETERANTEGDTVAVEVRPDNSGMQCSNL</sequence>
<name>A0AAD5NKG4_ACENE</name>
<feature type="region of interest" description="Disordered" evidence="1">
    <location>
        <begin position="133"/>
        <end position="155"/>
    </location>
</feature>
<feature type="region of interest" description="Disordered" evidence="1">
    <location>
        <begin position="76"/>
        <end position="113"/>
    </location>
</feature>
<keyword evidence="3" id="KW-1185">Reference proteome</keyword>
<dbReference type="AlphaFoldDB" id="A0AAD5NKG4"/>
<protein>
    <submittedName>
        <fullName evidence="2">Uncharacterized protein</fullName>
    </submittedName>
</protein>
<gene>
    <name evidence="2" type="ORF">LWI28_019805</name>
</gene>
<dbReference type="Proteomes" id="UP001064489">
    <property type="component" value="Chromosome 10"/>
</dbReference>